<dbReference type="EMBL" id="FNRA01000008">
    <property type="protein sequence ID" value="SEA99175.1"/>
    <property type="molecule type" value="Genomic_DNA"/>
</dbReference>
<reference evidence="3 4" key="1">
    <citation type="submission" date="2016-10" db="EMBL/GenBank/DDBJ databases">
        <authorList>
            <person name="de Groot N.N."/>
        </authorList>
    </citation>
    <scope>NUCLEOTIDE SEQUENCE [LARGE SCALE GENOMIC DNA]</scope>
    <source>
        <strain evidence="3 4">DSM 19033</strain>
    </source>
</reference>
<feature type="domain" description="Glycosyl transferase family 1" evidence="2">
    <location>
        <begin position="212"/>
        <end position="378"/>
    </location>
</feature>
<evidence type="ECO:0000259" key="2">
    <source>
        <dbReference type="Pfam" id="PF00534"/>
    </source>
</evidence>
<keyword evidence="1 3" id="KW-0808">Transferase</keyword>
<dbReference type="Pfam" id="PF00534">
    <property type="entry name" value="Glycos_transf_1"/>
    <property type="match status" value="1"/>
</dbReference>
<dbReference type="PANTHER" id="PTHR46401">
    <property type="entry name" value="GLYCOSYLTRANSFERASE WBBK-RELATED"/>
    <property type="match status" value="1"/>
</dbReference>
<dbReference type="Proteomes" id="UP000198850">
    <property type="component" value="Unassembled WGS sequence"/>
</dbReference>
<name>A0A1H4FPG6_9SPHI</name>
<dbReference type="GO" id="GO:0016757">
    <property type="term" value="F:glycosyltransferase activity"/>
    <property type="evidence" value="ECO:0007669"/>
    <property type="project" value="InterPro"/>
</dbReference>
<proteinExistence type="predicted"/>
<evidence type="ECO:0000256" key="1">
    <source>
        <dbReference type="ARBA" id="ARBA00022679"/>
    </source>
</evidence>
<organism evidence="3 4">
    <name type="scientific">Pedobacter hartonius</name>
    <dbReference type="NCBI Taxonomy" id="425514"/>
    <lineage>
        <taxon>Bacteria</taxon>
        <taxon>Pseudomonadati</taxon>
        <taxon>Bacteroidota</taxon>
        <taxon>Sphingobacteriia</taxon>
        <taxon>Sphingobacteriales</taxon>
        <taxon>Sphingobacteriaceae</taxon>
        <taxon>Pedobacter</taxon>
    </lineage>
</organism>
<sequence length="404" mass="45927">MPANYIFVKKNDIVTAGPDELVSCRNGYMKKKLTIGVDIRDLRVAQTGTKTYLEELCKAFRELSDENCCFRFLDTSLPVYTRRGKFGKYFEHFSYQFWKQVSLPLKAYFNNCDILFCTDNFVPLIQLGYQTIPVFHDAFFFENPEHYGKLWLKLYHLTAIPAAKKAAFIVTPTVYAQQQIHKYTGIPLAKLKVIYEGPKSIGLAAQEGIIAKYNLQPSNYILHVGSMFKRKNIPALIHAFKQLKDNTNSSVKLVLAGPSSANKSSNDFSAILDAIKLTGLEQEVVITGYLTDSELATFYMNALMYVFPSVNEGFGIPILEAFKYQIPVIVADNTALPEVGGNAVICFNPFDTEDMYLKMKTVLENQDLRKELILKGQQRLKDFSWLKSSLQLLALFREAVYNQH</sequence>
<evidence type="ECO:0000313" key="3">
    <source>
        <dbReference type="EMBL" id="SEA99175.1"/>
    </source>
</evidence>
<dbReference type="STRING" id="425514.SAMN05443550_10849"/>
<gene>
    <name evidence="3" type="ORF">SAMN05443550_10849</name>
</gene>
<dbReference type="CDD" id="cd03809">
    <property type="entry name" value="GT4_MtfB-like"/>
    <property type="match status" value="1"/>
</dbReference>
<dbReference type="PANTHER" id="PTHR46401:SF2">
    <property type="entry name" value="GLYCOSYLTRANSFERASE WBBK-RELATED"/>
    <property type="match status" value="1"/>
</dbReference>
<dbReference type="Gene3D" id="3.40.50.2000">
    <property type="entry name" value="Glycogen Phosphorylase B"/>
    <property type="match status" value="1"/>
</dbReference>
<accession>A0A1H4FPG6</accession>
<dbReference type="InterPro" id="IPR001296">
    <property type="entry name" value="Glyco_trans_1"/>
</dbReference>
<protein>
    <submittedName>
        <fullName evidence="3">Glycosyltransferase involved in cell wall bisynthesis</fullName>
    </submittedName>
</protein>
<keyword evidence="4" id="KW-1185">Reference proteome</keyword>
<evidence type="ECO:0000313" key="4">
    <source>
        <dbReference type="Proteomes" id="UP000198850"/>
    </source>
</evidence>
<dbReference type="SUPFAM" id="SSF53756">
    <property type="entry name" value="UDP-Glycosyltransferase/glycogen phosphorylase"/>
    <property type="match status" value="1"/>
</dbReference>
<dbReference type="AlphaFoldDB" id="A0A1H4FPG6"/>